<dbReference type="RefSeq" id="WP_168142958.1">
    <property type="nucleotide sequence ID" value="NZ_CBCSDT010000070.1"/>
</dbReference>
<protein>
    <submittedName>
        <fullName evidence="1">Uncharacterized protein</fullName>
    </submittedName>
</protein>
<organism evidence="1 2">
    <name type="scientific">Mycolicibacterium frederiksbergense</name>
    <dbReference type="NCBI Taxonomy" id="117567"/>
    <lineage>
        <taxon>Bacteria</taxon>
        <taxon>Bacillati</taxon>
        <taxon>Actinomycetota</taxon>
        <taxon>Actinomycetes</taxon>
        <taxon>Mycobacteriales</taxon>
        <taxon>Mycobacteriaceae</taxon>
        <taxon>Mycolicibacterium</taxon>
    </lineage>
</organism>
<keyword evidence="2" id="KW-1185">Reference proteome</keyword>
<name>A0A6H0S5L2_9MYCO</name>
<dbReference type="AlphaFoldDB" id="A0A6H0S5L2"/>
<evidence type="ECO:0000313" key="2">
    <source>
        <dbReference type="Proteomes" id="UP000501849"/>
    </source>
</evidence>
<accession>A0A6H0S5L2</accession>
<dbReference type="Proteomes" id="UP000501849">
    <property type="component" value="Chromosome"/>
</dbReference>
<gene>
    <name evidence="1" type="ORF">EXE63_17315</name>
</gene>
<sequence length="145" mass="16297">MTTTFVAKVESVVGPTLSSHGFVLDDSYTGSDEGGRELSIAYYRNAECKLQIYEWAREGETNCMIGLLDAPNEFGLLSKSKRWQFLTRFVRRPDLPLAELAEQARLELESFADPLEWVNDRIERFYEVALAGMKAKYGDASDGSA</sequence>
<dbReference type="KEGG" id="mfre:EXE63_17315"/>
<reference evidence="1 2" key="1">
    <citation type="submission" date="2019-04" db="EMBL/GenBank/DDBJ databases">
        <title>Draft, Whole-Genome Sequence of the Anthracene-degrading Mycobacterium frederiksbergense LB501T, Isolated from a Polycyclic Aromatic Hydrocarbon (PAH)-Contaminated Soil.</title>
        <authorList>
            <person name="Augelletti F."/>
        </authorList>
    </citation>
    <scope>NUCLEOTIDE SEQUENCE [LARGE SCALE GENOMIC DNA]</scope>
    <source>
        <strain evidence="1 2">LB 501T</strain>
    </source>
</reference>
<dbReference type="EMBL" id="CP038799">
    <property type="protein sequence ID" value="QIV82440.1"/>
    <property type="molecule type" value="Genomic_DNA"/>
</dbReference>
<proteinExistence type="predicted"/>
<evidence type="ECO:0000313" key="1">
    <source>
        <dbReference type="EMBL" id="QIV82440.1"/>
    </source>
</evidence>